<reference evidence="2" key="1">
    <citation type="journal article" date="2014" name="Proc. Natl. Acad. Sci. U.S.A.">
        <title>Extensive sampling of basidiomycete genomes demonstrates inadequacy of the white-rot/brown-rot paradigm for wood decay fungi.</title>
        <authorList>
            <person name="Riley R."/>
            <person name="Salamov A.A."/>
            <person name="Brown D.W."/>
            <person name="Nagy L.G."/>
            <person name="Floudas D."/>
            <person name="Held B.W."/>
            <person name="Levasseur A."/>
            <person name="Lombard V."/>
            <person name="Morin E."/>
            <person name="Otillar R."/>
            <person name="Lindquist E.A."/>
            <person name="Sun H."/>
            <person name="LaButti K.M."/>
            <person name="Schmutz J."/>
            <person name="Jabbour D."/>
            <person name="Luo H."/>
            <person name="Baker S.E."/>
            <person name="Pisabarro A.G."/>
            <person name="Walton J.D."/>
            <person name="Blanchette R.A."/>
            <person name="Henrissat B."/>
            <person name="Martin F."/>
            <person name="Cullen D."/>
            <person name="Hibbett D.S."/>
            <person name="Grigoriev I.V."/>
        </authorList>
    </citation>
    <scope>NUCLEOTIDE SEQUENCE [LARGE SCALE GENOMIC DNA]</scope>
    <source>
        <strain evidence="2">MUCL 33604</strain>
    </source>
</reference>
<dbReference type="Proteomes" id="UP000027265">
    <property type="component" value="Unassembled WGS sequence"/>
</dbReference>
<organism evidence="1 2">
    <name type="scientific">Jaapia argillacea MUCL 33604</name>
    <dbReference type="NCBI Taxonomy" id="933084"/>
    <lineage>
        <taxon>Eukaryota</taxon>
        <taxon>Fungi</taxon>
        <taxon>Dikarya</taxon>
        <taxon>Basidiomycota</taxon>
        <taxon>Agaricomycotina</taxon>
        <taxon>Agaricomycetes</taxon>
        <taxon>Agaricomycetidae</taxon>
        <taxon>Jaapiales</taxon>
        <taxon>Jaapiaceae</taxon>
        <taxon>Jaapia</taxon>
    </lineage>
</organism>
<evidence type="ECO:0000313" key="1">
    <source>
        <dbReference type="EMBL" id="KDQ51515.1"/>
    </source>
</evidence>
<sequence>MSQSFYFPLFSWLCTVYRVHWLRAKAMRDQWREELVIVLREMDWVQHFFQHKLEEWSSWSWCSASTVSRAHLICLGTTTSMGCVHHFCSTGVRCYQDQSPSTVSDIP</sequence>
<protein>
    <submittedName>
        <fullName evidence="1">Uncharacterized protein</fullName>
    </submittedName>
</protein>
<dbReference type="EMBL" id="KL197747">
    <property type="protein sequence ID" value="KDQ51515.1"/>
    <property type="molecule type" value="Genomic_DNA"/>
</dbReference>
<dbReference type="InParanoid" id="A0A067PCG8"/>
<evidence type="ECO:0000313" key="2">
    <source>
        <dbReference type="Proteomes" id="UP000027265"/>
    </source>
</evidence>
<gene>
    <name evidence="1" type="ORF">JAAARDRAFT_140026</name>
</gene>
<dbReference type="HOGENOM" id="CLU_2210442_0_0_1"/>
<dbReference type="OrthoDB" id="3265433at2759"/>
<name>A0A067PCG8_9AGAM</name>
<accession>A0A067PCG8</accession>
<keyword evidence="2" id="KW-1185">Reference proteome</keyword>
<proteinExistence type="predicted"/>
<dbReference type="AlphaFoldDB" id="A0A067PCG8"/>